<feature type="signal peptide" evidence="2">
    <location>
        <begin position="1"/>
        <end position="24"/>
    </location>
</feature>
<evidence type="ECO:0000313" key="4">
    <source>
        <dbReference type="Proteomes" id="UP000076863"/>
    </source>
</evidence>
<dbReference type="Proteomes" id="UP000076863">
    <property type="component" value="Unassembled WGS sequence"/>
</dbReference>
<dbReference type="Gene3D" id="1.10.260.130">
    <property type="match status" value="1"/>
</dbReference>
<feature type="chain" id="PRO_5007881975" evidence="2">
    <location>
        <begin position="25"/>
        <end position="467"/>
    </location>
</feature>
<accession>A0A166WTI2</accession>
<dbReference type="PANTHER" id="PTHR34853:SF5">
    <property type="entry name" value="LIP-DOMAIN-CONTAINING PROTEIN-RELATED"/>
    <property type="match status" value="1"/>
</dbReference>
<reference evidence="3 4" key="1">
    <citation type="journal article" date="2016" name="Genome Biol. Evol.">
        <title>Divergent and convergent evolution of fungal pathogenicity.</title>
        <authorList>
            <person name="Shang Y."/>
            <person name="Xiao G."/>
            <person name="Zheng P."/>
            <person name="Cen K."/>
            <person name="Zhan S."/>
            <person name="Wang C."/>
        </authorList>
    </citation>
    <scope>NUCLEOTIDE SEQUENCE [LARGE SCALE GENOMIC DNA]</scope>
    <source>
        <strain evidence="3 4">RCEF 3172</strain>
    </source>
</reference>
<dbReference type="Gene3D" id="3.40.50.1820">
    <property type="entry name" value="alpha/beta hydrolase"/>
    <property type="match status" value="1"/>
</dbReference>
<dbReference type="PIRSF" id="PIRSF029171">
    <property type="entry name" value="Esterase_LipA"/>
    <property type="match status" value="1"/>
</dbReference>
<evidence type="ECO:0000256" key="2">
    <source>
        <dbReference type="SAM" id="SignalP"/>
    </source>
</evidence>
<keyword evidence="2" id="KW-0732">Signal</keyword>
<dbReference type="AlphaFoldDB" id="A0A166WTI2"/>
<evidence type="ECO:0000313" key="3">
    <source>
        <dbReference type="EMBL" id="OAA35082.1"/>
    </source>
</evidence>
<dbReference type="InterPro" id="IPR029058">
    <property type="entry name" value="AB_hydrolase_fold"/>
</dbReference>
<evidence type="ECO:0000256" key="1">
    <source>
        <dbReference type="ARBA" id="ARBA00022801"/>
    </source>
</evidence>
<keyword evidence="1" id="KW-0378">Hydrolase</keyword>
<comment type="caution">
    <text evidence="3">The sequence shown here is derived from an EMBL/GenBank/DDBJ whole genome shotgun (WGS) entry which is preliminary data.</text>
</comment>
<gene>
    <name evidence="3" type="ORF">BBO_08870</name>
</gene>
<dbReference type="Pfam" id="PF03583">
    <property type="entry name" value="LIP"/>
    <property type="match status" value="1"/>
</dbReference>
<name>A0A166WTI2_9HYPO</name>
<dbReference type="PANTHER" id="PTHR34853">
    <property type="match status" value="1"/>
</dbReference>
<sequence length="467" mass="49429">MKLSLSRLAYAAVVLTTVIPCVSTLAVPGPKVAAAGNDPFYDPPPGFEAEDRGTVLRSRRIVASFFGFIPAPVKAYQVLYRTTAVNGSAIAGVTTVFKPAFAKNDRFVSYHAAYDSSASACSPSYAYKLGHDPAAGFITNPVIEFLVIQLYLLSGYIVSSPDYEGPDAAFSPGYLSGMVALDSMRAVGNFGETLGLKDDPSIVGVGYSGGALATAWAAAMQPIYAPELSIKGWSAGGIPANFTNVFDVLDGTVVSGFVPIAIAGILKPSAHGAELQPLFERIITPLGRKVIELASTKCTIPNLVAFPFQSILDTKFQSLGRGLLADPTVQPILTRNTLGVNKSETPTAPVHMYHATPDEVVPYGPAAILRKSWCDYGATVKFTNFAAGGHVTTVVLALGDTLHFVRDAFAGKLTSGCESRDVFDDELDPLAFGLNLEPLAVGLINWLGAMGKKDENWLRGIESGRPI</sequence>
<dbReference type="OrthoDB" id="2373480at2759"/>
<dbReference type="GO" id="GO:0004806">
    <property type="term" value="F:triacylglycerol lipase activity"/>
    <property type="evidence" value="ECO:0007669"/>
    <property type="project" value="InterPro"/>
</dbReference>
<dbReference type="EMBL" id="AZHA01000045">
    <property type="protein sequence ID" value="OAA35082.1"/>
    <property type="molecule type" value="Genomic_DNA"/>
</dbReference>
<keyword evidence="4" id="KW-1185">Reference proteome</keyword>
<organism evidence="3 4">
    <name type="scientific">Beauveria brongniartii RCEF 3172</name>
    <dbReference type="NCBI Taxonomy" id="1081107"/>
    <lineage>
        <taxon>Eukaryota</taxon>
        <taxon>Fungi</taxon>
        <taxon>Dikarya</taxon>
        <taxon>Ascomycota</taxon>
        <taxon>Pezizomycotina</taxon>
        <taxon>Sordariomycetes</taxon>
        <taxon>Hypocreomycetidae</taxon>
        <taxon>Hypocreales</taxon>
        <taxon>Cordycipitaceae</taxon>
        <taxon>Beauveria</taxon>
        <taxon>Beauveria brongniartii</taxon>
    </lineage>
</organism>
<dbReference type="GO" id="GO:0016042">
    <property type="term" value="P:lipid catabolic process"/>
    <property type="evidence" value="ECO:0007669"/>
    <property type="project" value="InterPro"/>
</dbReference>
<protein>
    <submittedName>
        <fullName evidence="3">Lipase, secreted</fullName>
    </submittedName>
</protein>
<proteinExistence type="predicted"/>
<dbReference type="SUPFAM" id="SSF53474">
    <property type="entry name" value="alpha/beta-Hydrolases"/>
    <property type="match status" value="1"/>
</dbReference>
<dbReference type="InterPro" id="IPR005152">
    <property type="entry name" value="Lipase_secreted"/>
</dbReference>